<dbReference type="Gene3D" id="1.20.5.170">
    <property type="match status" value="1"/>
</dbReference>
<dbReference type="AlphaFoldDB" id="A0A182IX64"/>
<feature type="compositionally biased region" description="Polar residues" evidence="1">
    <location>
        <begin position="62"/>
        <end position="80"/>
    </location>
</feature>
<evidence type="ECO:0000313" key="3">
    <source>
        <dbReference type="EnsemblMetazoa" id="AATE007199-PA.1"/>
    </source>
</evidence>
<organism evidence="3">
    <name type="scientific">Anopheles atroparvus</name>
    <name type="common">European mosquito</name>
    <dbReference type="NCBI Taxonomy" id="41427"/>
    <lineage>
        <taxon>Eukaryota</taxon>
        <taxon>Metazoa</taxon>
        <taxon>Ecdysozoa</taxon>
        <taxon>Arthropoda</taxon>
        <taxon>Hexapoda</taxon>
        <taxon>Insecta</taxon>
        <taxon>Pterygota</taxon>
        <taxon>Neoptera</taxon>
        <taxon>Endopterygota</taxon>
        <taxon>Diptera</taxon>
        <taxon>Nematocera</taxon>
        <taxon>Culicoidea</taxon>
        <taxon>Culicidae</taxon>
        <taxon>Anophelinae</taxon>
        <taxon>Anopheles</taxon>
    </lineage>
</organism>
<name>A0A182IX64_ANOAO</name>
<sequence length="252" mass="28355">MSARIQPEQEVQHEIPDPIVVFHYRNSPPRQHDSTIDHQVRLSLDWSRLQREAAAAAHRAENSYSPDANTTTTSEDTSADGSRLQIAWESEHSETLSHQSECSESSETMVSSSVASRASSGSSGKKTKLPRTIIGRRSATRRWTNLLASQNVEIPMVYHRNMARQFPAHERTPAQLEQRRRNTVAARLSRAKMKMAEILMEQEQEDVNAENISVKRAVAAKLVYANALRSLLELPSIQLTDFNRSSPISDEP</sequence>
<dbReference type="InterPro" id="IPR046347">
    <property type="entry name" value="bZIP_sf"/>
</dbReference>
<feature type="compositionally biased region" description="Low complexity" evidence="1">
    <location>
        <begin position="100"/>
        <end position="124"/>
    </location>
</feature>
<feature type="region of interest" description="Disordered" evidence="1">
    <location>
        <begin position="57"/>
        <end position="129"/>
    </location>
</feature>
<protein>
    <recommendedName>
        <fullName evidence="2">BZIP domain-containing protein</fullName>
    </recommendedName>
</protein>
<evidence type="ECO:0000259" key="2">
    <source>
        <dbReference type="Pfam" id="PF07716"/>
    </source>
</evidence>
<proteinExistence type="predicted"/>
<dbReference type="VEuPathDB" id="VectorBase:AATE007199"/>
<dbReference type="STRING" id="41427.A0A182IX64"/>
<dbReference type="Pfam" id="PF07716">
    <property type="entry name" value="bZIP_2"/>
    <property type="match status" value="1"/>
</dbReference>
<dbReference type="GO" id="GO:0003700">
    <property type="term" value="F:DNA-binding transcription factor activity"/>
    <property type="evidence" value="ECO:0007669"/>
    <property type="project" value="InterPro"/>
</dbReference>
<reference evidence="3" key="1">
    <citation type="submission" date="2022-08" db="UniProtKB">
        <authorList>
            <consortium name="EnsemblMetazoa"/>
        </authorList>
    </citation>
    <scope>IDENTIFICATION</scope>
    <source>
        <strain evidence="3">EBRO</strain>
    </source>
</reference>
<dbReference type="SUPFAM" id="SSF57959">
    <property type="entry name" value="Leucine zipper domain"/>
    <property type="match status" value="1"/>
</dbReference>
<evidence type="ECO:0000256" key="1">
    <source>
        <dbReference type="SAM" id="MobiDB-lite"/>
    </source>
</evidence>
<dbReference type="InterPro" id="IPR004827">
    <property type="entry name" value="bZIP"/>
</dbReference>
<dbReference type="EnsemblMetazoa" id="AATE007199-RA">
    <property type="protein sequence ID" value="AATE007199-PA.1"/>
    <property type="gene ID" value="AATE007199"/>
</dbReference>
<accession>A0A182IX64</accession>
<feature type="domain" description="BZIP" evidence="2">
    <location>
        <begin position="173"/>
        <end position="214"/>
    </location>
</feature>